<dbReference type="RefSeq" id="WP_184916549.1">
    <property type="nucleotide sequence ID" value="NZ_JACHMO010000001.1"/>
</dbReference>
<keyword evidence="2" id="KW-1185">Reference proteome</keyword>
<evidence type="ECO:0000313" key="2">
    <source>
        <dbReference type="Proteomes" id="UP000552097"/>
    </source>
</evidence>
<reference evidence="1 2" key="1">
    <citation type="submission" date="2020-08" db="EMBL/GenBank/DDBJ databases">
        <title>Sequencing the genomes of 1000 actinobacteria strains.</title>
        <authorList>
            <person name="Klenk H.-P."/>
        </authorList>
    </citation>
    <scope>NUCLEOTIDE SEQUENCE [LARGE SCALE GENOMIC DNA]</scope>
    <source>
        <strain evidence="1 2">DSM 45486</strain>
    </source>
</reference>
<accession>A0A7W9LYY2</accession>
<comment type="caution">
    <text evidence="1">The sequence shown here is derived from an EMBL/GenBank/DDBJ whole genome shotgun (WGS) entry which is preliminary data.</text>
</comment>
<dbReference type="EMBL" id="JACHMO010000001">
    <property type="protein sequence ID" value="MBB5801132.1"/>
    <property type="molecule type" value="Genomic_DNA"/>
</dbReference>
<gene>
    <name evidence="1" type="ORF">F4560_000900</name>
</gene>
<sequence>MKFTSNRYKQLVIHDLGVRFTDGEAEVTDKIIIEALGALPADLCIRAAGGRPPRTPTTE</sequence>
<dbReference type="Proteomes" id="UP000552097">
    <property type="component" value="Unassembled WGS sequence"/>
</dbReference>
<proteinExistence type="predicted"/>
<dbReference type="AlphaFoldDB" id="A0A7W9LYY2"/>
<evidence type="ECO:0000313" key="1">
    <source>
        <dbReference type="EMBL" id="MBB5801132.1"/>
    </source>
</evidence>
<name>A0A7W9LYY2_9PSEU</name>
<organism evidence="1 2">
    <name type="scientific">Saccharothrix ecbatanensis</name>
    <dbReference type="NCBI Taxonomy" id="1105145"/>
    <lineage>
        <taxon>Bacteria</taxon>
        <taxon>Bacillati</taxon>
        <taxon>Actinomycetota</taxon>
        <taxon>Actinomycetes</taxon>
        <taxon>Pseudonocardiales</taxon>
        <taxon>Pseudonocardiaceae</taxon>
        <taxon>Saccharothrix</taxon>
    </lineage>
</organism>
<protein>
    <submittedName>
        <fullName evidence="1">Uncharacterized protein</fullName>
    </submittedName>
</protein>